<name>A0AA40KSE0_9HYME</name>
<dbReference type="AlphaFoldDB" id="A0AA40KSE0"/>
<evidence type="ECO:0000313" key="2">
    <source>
        <dbReference type="Proteomes" id="UP001177670"/>
    </source>
</evidence>
<comment type="caution">
    <text evidence="1">The sequence shown here is derived from an EMBL/GenBank/DDBJ whole genome shotgun (WGS) entry which is preliminary data.</text>
</comment>
<accession>A0AA40KSE0</accession>
<proteinExistence type="predicted"/>
<reference evidence="1" key="1">
    <citation type="submission" date="2021-10" db="EMBL/GenBank/DDBJ databases">
        <title>Melipona bicolor Genome sequencing and assembly.</title>
        <authorList>
            <person name="Araujo N.S."/>
            <person name="Arias M.C."/>
        </authorList>
    </citation>
    <scope>NUCLEOTIDE SEQUENCE</scope>
    <source>
        <strain evidence="1">USP_2M_L1-L4_2017</strain>
        <tissue evidence="1">Whole body</tissue>
    </source>
</reference>
<protein>
    <submittedName>
        <fullName evidence="1">Uncharacterized protein</fullName>
    </submittedName>
</protein>
<keyword evidence="2" id="KW-1185">Reference proteome</keyword>
<gene>
    <name evidence="1" type="ORF">K0M31_017396</name>
</gene>
<organism evidence="1 2">
    <name type="scientific">Melipona bicolor</name>
    <dbReference type="NCBI Taxonomy" id="60889"/>
    <lineage>
        <taxon>Eukaryota</taxon>
        <taxon>Metazoa</taxon>
        <taxon>Ecdysozoa</taxon>
        <taxon>Arthropoda</taxon>
        <taxon>Hexapoda</taxon>
        <taxon>Insecta</taxon>
        <taxon>Pterygota</taxon>
        <taxon>Neoptera</taxon>
        <taxon>Endopterygota</taxon>
        <taxon>Hymenoptera</taxon>
        <taxon>Apocrita</taxon>
        <taxon>Aculeata</taxon>
        <taxon>Apoidea</taxon>
        <taxon>Anthophila</taxon>
        <taxon>Apidae</taxon>
        <taxon>Melipona</taxon>
    </lineage>
</organism>
<evidence type="ECO:0000313" key="1">
    <source>
        <dbReference type="EMBL" id="KAK1131099.1"/>
    </source>
</evidence>
<sequence length="79" mass="9163">MPTEQRISLCSEKHPFTLCYRTKPWEVRSKIHFAGKQSSKQSFILAAAFEFLYPGWPGRPCWFNKGCSQKDLVPRKTLA</sequence>
<dbReference type="Proteomes" id="UP001177670">
    <property type="component" value="Unassembled WGS sequence"/>
</dbReference>
<dbReference type="EMBL" id="JAHYIQ010000006">
    <property type="protein sequence ID" value="KAK1131099.1"/>
    <property type="molecule type" value="Genomic_DNA"/>
</dbReference>